<gene>
    <name evidence="7" type="primary">LOC103066068</name>
</gene>
<dbReference type="InterPro" id="IPR013783">
    <property type="entry name" value="Ig-like_fold"/>
</dbReference>
<keyword evidence="4" id="KW-1133">Transmembrane helix</keyword>
<keyword evidence="4" id="KW-0472">Membrane</keyword>
<dbReference type="InterPro" id="IPR052314">
    <property type="entry name" value="Immune_rcpt_domain"/>
</dbReference>
<sequence>MEGFPGLLLLLLITGLFASCKSYLFSSSSTASLQNEGKSPEEVILTQGTSLRIRTFCAYQYLQGKVVWCKEKQYKKCQFKNPISLTEPGWQYLTTEPNQKVILEGIVNGCIALIMKNLQTEDSGRYWFGLLTSMKMVSVNTIKVVVHNGLFLPSKTSSPPTSRIPFTSTKTGMKTQQVIKIQGESLSAEAFCSQQYAQAEKVWCKGELLEECTLEKPINFSRTGWKYLTTKPNQRVILNDSGNGCTYVFMSALQLEDTGIYWFGILDGPNITPLRKIRVIVQKEQQKKDIATATSEDEKRVYQVVWVLVSIAVGVTIFAAFTLVVMVLIKRKRRAADDLNFGDNPNCRVISLQIHENNTANSLHKEMNTIYSILKKPTSSIDVNRTFPLRSNIYKHSRESIGVLSSSGSMEYASIF</sequence>
<reference evidence="7" key="1">
    <citation type="submission" date="2025-08" db="UniProtKB">
        <authorList>
            <consortium name="RefSeq"/>
        </authorList>
    </citation>
    <scope>IDENTIFICATION</scope>
    <source>
        <tissue evidence="7">Liver</tissue>
    </source>
</reference>
<dbReference type="OMA" id="LHCSYSV"/>
<dbReference type="Gene3D" id="2.60.40.10">
    <property type="entry name" value="Immunoglobulins"/>
    <property type="match status" value="2"/>
</dbReference>
<evidence type="ECO:0000313" key="7">
    <source>
        <dbReference type="RefSeq" id="XP_007435667.2"/>
    </source>
</evidence>
<evidence type="ECO:0000256" key="3">
    <source>
        <dbReference type="ARBA" id="ARBA00023319"/>
    </source>
</evidence>
<dbReference type="AlphaFoldDB" id="A0A9F2R3U4"/>
<feature type="signal peptide" evidence="5">
    <location>
        <begin position="1"/>
        <end position="22"/>
    </location>
</feature>
<accession>A0A9F2R3U4</accession>
<dbReference type="PANTHER" id="PTHR16423">
    <property type="entry name" value="TREM-LIKE TRANSCRIPT PROTEIN"/>
    <property type="match status" value="1"/>
</dbReference>
<dbReference type="RefSeq" id="XP_007435667.2">
    <property type="nucleotide sequence ID" value="XM_007435605.2"/>
</dbReference>
<evidence type="ECO:0000256" key="4">
    <source>
        <dbReference type="SAM" id="Phobius"/>
    </source>
</evidence>
<dbReference type="OrthoDB" id="8442846at2759"/>
<dbReference type="KEGG" id="pbi:103066068"/>
<evidence type="ECO:0000256" key="2">
    <source>
        <dbReference type="ARBA" id="ARBA00023157"/>
    </source>
</evidence>
<evidence type="ECO:0000256" key="1">
    <source>
        <dbReference type="ARBA" id="ARBA00022729"/>
    </source>
</evidence>
<dbReference type="SUPFAM" id="SSF48726">
    <property type="entry name" value="Immunoglobulin"/>
    <property type="match status" value="2"/>
</dbReference>
<dbReference type="GO" id="GO:0009986">
    <property type="term" value="C:cell surface"/>
    <property type="evidence" value="ECO:0007669"/>
    <property type="project" value="TreeGrafter"/>
</dbReference>
<evidence type="ECO:0000256" key="5">
    <source>
        <dbReference type="SAM" id="SignalP"/>
    </source>
</evidence>
<feature type="transmembrane region" description="Helical" evidence="4">
    <location>
        <begin position="304"/>
        <end position="329"/>
    </location>
</feature>
<dbReference type="GO" id="GO:0038023">
    <property type="term" value="F:signaling receptor activity"/>
    <property type="evidence" value="ECO:0007669"/>
    <property type="project" value="TreeGrafter"/>
</dbReference>
<keyword evidence="2" id="KW-1015">Disulfide bond</keyword>
<proteinExistence type="predicted"/>
<dbReference type="InterPro" id="IPR036179">
    <property type="entry name" value="Ig-like_dom_sf"/>
</dbReference>
<name>A0A9F2R3U4_PYTBI</name>
<keyword evidence="1 5" id="KW-0732">Signal</keyword>
<dbReference type="PANTHER" id="PTHR16423:SF10">
    <property type="entry name" value="CRKD-BINDING PROTEIN-RELATED"/>
    <property type="match status" value="1"/>
</dbReference>
<evidence type="ECO:0000313" key="6">
    <source>
        <dbReference type="Proteomes" id="UP000695026"/>
    </source>
</evidence>
<protein>
    <submittedName>
        <fullName evidence="7">Uncharacterized protein LOC103066068</fullName>
    </submittedName>
</protein>
<organism evidence="6 7">
    <name type="scientific">Python bivittatus</name>
    <name type="common">Burmese python</name>
    <name type="synonym">Python molurus bivittatus</name>
    <dbReference type="NCBI Taxonomy" id="176946"/>
    <lineage>
        <taxon>Eukaryota</taxon>
        <taxon>Metazoa</taxon>
        <taxon>Chordata</taxon>
        <taxon>Craniata</taxon>
        <taxon>Vertebrata</taxon>
        <taxon>Euteleostomi</taxon>
        <taxon>Lepidosauria</taxon>
        <taxon>Squamata</taxon>
        <taxon>Bifurcata</taxon>
        <taxon>Unidentata</taxon>
        <taxon>Episquamata</taxon>
        <taxon>Toxicofera</taxon>
        <taxon>Serpentes</taxon>
        <taxon>Henophidia</taxon>
        <taxon>Pythonidae</taxon>
        <taxon>Python</taxon>
    </lineage>
</organism>
<feature type="chain" id="PRO_5039950824" evidence="5">
    <location>
        <begin position="23"/>
        <end position="416"/>
    </location>
</feature>
<dbReference type="GeneID" id="103066068"/>
<keyword evidence="3" id="KW-0393">Immunoglobulin domain</keyword>
<keyword evidence="6" id="KW-1185">Reference proteome</keyword>
<keyword evidence="4" id="KW-0812">Transmembrane</keyword>
<dbReference type="Proteomes" id="UP000695026">
    <property type="component" value="Unplaced"/>
</dbReference>